<feature type="domain" description="Ribonucleases P/MRP subunit Pop8-like" evidence="2">
    <location>
        <begin position="43"/>
        <end position="116"/>
    </location>
</feature>
<reference evidence="3 4" key="1">
    <citation type="journal article" date="2016" name="Sci. Rep.">
        <title>Peltaster fructicola genome reveals evolution from an invasive phytopathogen to an ectophytic parasite.</title>
        <authorList>
            <person name="Xu C."/>
            <person name="Chen H."/>
            <person name="Gleason M.L."/>
            <person name="Xu J.R."/>
            <person name="Liu H."/>
            <person name="Zhang R."/>
            <person name="Sun G."/>
        </authorList>
    </citation>
    <scope>NUCLEOTIDE SEQUENCE [LARGE SCALE GENOMIC DNA]</scope>
    <source>
        <strain evidence="3 4">LNHT1506</strain>
    </source>
</reference>
<dbReference type="EMBL" id="CP051143">
    <property type="protein sequence ID" value="QIX02044.1"/>
    <property type="molecule type" value="Genomic_DNA"/>
</dbReference>
<dbReference type="GO" id="GO:0008033">
    <property type="term" value="P:tRNA processing"/>
    <property type="evidence" value="ECO:0007669"/>
    <property type="project" value="InterPro"/>
</dbReference>
<dbReference type="Pfam" id="PF20976">
    <property type="entry name" value="Pop8"/>
    <property type="match status" value="1"/>
</dbReference>
<dbReference type="AlphaFoldDB" id="A0A6H0Y4V1"/>
<dbReference type="GO" id="GO:0005655">
    <property type="term" value="C:nucleolar ribonuclease P complex"/>
    <property type="evidence" value="ECO:0007669"/>
    <property type="project" value="InterPro"/>
</dbReference>
<sequence length="148" mass="16508">MAEIAETISGPEDTTLSSLDSKKRRHRTSKNLTIAQFSCRHPEWTYFHLRHISDASTPTAIDETSVSLWIDAALSQFLGLHGRAVPVDFLKLQGQDIHIRIPHDDQQALIAALSNWTGRNGDALRTVGWSSWDANAYAHDAGQDLFND</sequence>
<dbReference type="InterPro" id="IPR020347">
    <property type="entry name" value="Pop8"/>
</dbReference>
<evidence type="ECO:0000256" key="1">
    <source>
        <dbReference type="SAM" id="MobiDB-lite"/>
    </source>
</evidence>
<dbReference type="GO" id="GO:0034965">
    <property type="term" value="P:intronic box C/D snoRNA processing"/>
    <property type="evidence" value="ECO:0007669"/>
    <property type="project" value="TreeGrafter"/>
</dbReference>
<name>A0A6H0Y4V1_9PEZI</name>
<feature type="region of interest" description="Disordered" evidence="1">
    <location>
        <begin position="1"/>
        <end position="22"/>
    </location>
</feature>
<dbReference type="InterPro" id="IPR049128">
    <property type="entry name" value="Pop8-like_dom"/>
</dbReference>
<accession>A0A6H0Y4V1</accession>
<proteinExistence type="predicted"/>
<dbReference type="PANTHER" id="PTHR28173">
    <property type="entry name" value="RIBONUCLEASES P/MRP PROTEIN SUBUNIT POP8"/>
    <property type="match status" value="1"/>
</dbReference>
<evidence type="ECO:0000313" key="4">
    <source>
        <dbReference type="Proteomes" id="UP000503462"/>
    </source>
</evidence>
<evidence type="ECO:0000313" key="3">
    <source>
        <dbReference type="EMBL" id="QIX02044.1"/>
    </source>
</evidence>
<dbReference type="PANTHER" id="PTHR28173:SF1">
    <property type="entry name" value="RIBONUCLEASES P_MRP PROTEIN SUBUNIT POP8"/>
    <property type="match status" value="1"/>
</dbReference>
<organism evidence="3 4">
    <name type="scientific">Peltaster fructicola</name>
    <dbReference type="NCBI Taxonomy" id="286661"/>
    <lineage>
        <taxon>Eukaryota</taxon>
        <taxon>Fungi</taxon>
        <taxon>Dikarya</taxon>
        <taxon>Ascomycota</taxon>
        <taxon>Pezizomycotina</taxon>
        <taxon>Dothideomycetes</taxon>
        <taxon>Dothideomycetes incertae sedis</taxon>
        <taxon>Peltaster</taxon>
    </lineage>
</organism>
<gene>
    <name evidence="3" type="ORF">AMS68_007561</name>
</gene>
<dbReference type="GO" id="GO:0000171">
    <property type="term" value="F:ribonuclease MRP activity"/>
    <property type="evidence" value="ECO:0007669"/>
    <property type="project" value="TreeGrafter"/>
</dbReference>
<evidence type="ECO:0000259" key="2">
    <source>
        <dbReference type="Pfam" id="PF20976"/>
    </source>
</evidence>
<protein>
    <recommendedName>
        <fullName evidence="2">Ribonucleases P/MRP subunit Pop8-like domain-containing protein</fullName>
    </recommendedName>
</protein>
<dbReference type="GO" id="GO:0004526">
    <property type="term" value="F:ribonuclease P activity"/>
    <property type="evidence" value="ECO:0007669"/>
    <property type="project" value="TreeGrafter"/>
</dbReference>
<dbReference type="GO" id="GO:0000172">
    <property type="term" value="C:ribonuclease MRP complex"/>
    <property type="evidence" value="ECO:0007669"/>
    <property type="project" value="InterPro"/>
</dbReference>
<dbReference type="GO" id="GO:0000294">
    <property type="term" value="P:nuclear-transcribed mRNA catabolic process, RNase MRP-dependent"/>
    <property type="evidence" value="ECO:0007669"/>
    <property type="project" value="TreeGrafter"/>
</dbReference>
<dbReference type="OrthoDB" id="5530243at2759"/>
<dbReference type="Proteomes" id="UP000503462">
    <property type="component" value="Chromosome 5"/>
</dbReference>
<keyword evidence="4" id="KW-1185">Reference proteome</keyword>